<name>A0A9Q0ARU3_9PEZI</name>
<feature type="domain" description="Major facilitator superfamily (MFS) profile" evidence="8">
    <location>
        <begin position="188"/>
        <end position="377"/>
    </location>
</feature>
<feature type="transmembrane region" description="Helical" evidence="7">
    <location>
        <begin position="344"/>
        <end position="365"/>
    </location>
</feature>
<evidence type="ECO:0000313" key="10">
    <source>
        <dbReference type="Proteomes" id="UP000829685"/>
    </source>
</evidence>
<feature type="transmembrane region" description="Helical" evidence="7">
    <location>
        <begin position="223"/>
        <end position="241"/>
    </location>
</feature>
<evidence type="ECO:0000256" key="4">
    <source>
        <dbReference type="ARBA" id="ARBA00022692"/>
    </source>
</evidence>
<organism evidence="9 10">
    <name type="scientific">Neoarthrinium moseri</name>
    <dbReference type="NCBI Taxonomy" id="1658444"/>
    <lineage>
        <taxon>Eukaryota</taxon>
        <taxon>Fungi</taxon>
        <taxon>Dikarya</taxon>
        <taxon>Ascomycota</taxon>
        <taxon>Pezizomycotina</taxon>
        <taxon>Sordariomycetes</taxon>
        <taxon>Xylariomycetidae</taxon>
        <taxon>Amphisphaeriales</taxon>
        <taxon>Apiosporaceae</taxon>
        <taxon>Neoarthrinium</taxon>
    </lineage>
</organism>
<comment type="similarity">
    <text evidence="2">Belongs to the major facilitator superfamily. Monocarboxylate porter (TC 2.A.1.13) family.</text>
</comment>
<keyword evidence="4 7" id="KW-0812">Transmembrane</keyword>
<dbReference type="InterPro" id="IPR020846">
    <property type="entry name" value="MFS_dom"/>
</dbReference>
<dbReference type="AlphaFoldDB" id="A0A9Q0ARU3"/>
<protein>
    <recommendedName>
        <fullName evidence="8">Major facilitator superfamily (MFS) profile domain-containing protein</fullName>
    </recommendedName>
</protein>
<reference evidence="9" key="1">
    <citation type="submission" date="2021-03" db="EMBL/GenBank/DDBJ databases">
        <title>Revisited historic fungal species revealed as producer of novel bioactive compounds through whole genome sequencing and comparative genomics.</title>
        <authorList>
            <person name="Vignolle G.A."/>
            <person name="Hochenegger N."/>
            <person name="Mach R.L."/>
            <person name="Mach-Aigner A.R."/>
            <person name="Javad Rahimi M."/>
            <person name="Salim K.A."/>
            <person name="Chan C.M."/>
            <person name="Lim L.B.L."/>
            <person name="Cai F."/>
            <person name="Druzhinina I.S."/>
            <person name="U'Ren J.M."/>
            <person name="Derntl C."/>
        </authorList>
    </citation>
    <scope>NUCLEOTIDE SEQUENCE</scope>
    <source>
        <strain evidence="9">TUCIM 5799</strain>
    </source>
</reference>
<evidence type="ECO:0000313" key="9">
    <source>
        <dbReference type="EMBL" id="KAI1874361.1"/>
    </source>
</evidence>
<dbReference type="Proteomes" id="UP000829685">
    <property type="component" value="Unassembled WGS sequence"/>
</dbReference>
<keyword evidence="6 7" id="KW-0472">Membrane</keyword>
<dbReference type="InterPro" id="IPR036259">
    <property type="entry name" value="MFS_trans_sf"/>
</dbReference>
<accession>A0A9Q0ARU3</accession>
<dbReference type="GO" id="GO:0022857">
    <property type="term" value="F:transmembrane transporter activity"/>
    <property type="evidence" value="ECO:0007669"/>
    <property type="project" value="InterPro"/>
</dbReference>
<dbReference type="SUPFAM" id="SSF103473">
    <property type="entry name" value="MFS general substrate transporter"/>
    <property type="match status" value="2"/>
</dbReference>
<evidence type="ECO:0000256" key="6">
    <source>
        <dbReference type="ARBA" id="ARBA00023136"/>
    </source>
</evidence>
<keyword evidence="3" id="KW-0813">Transport</keyword>
<evidence type="ECO:0000256" key="2">
    <source>
        <dbReference type="ARBA" id="ARBA00006727"/>
    </source>
</evidence>
<evidence type="ECO:0000256" key="1">
    <source>
        <dbReference type="ARBA" id="ARBA00004141"/>
    </source>
</evidence>
<dbReference type="PANTHER" id="PTHR11360:SF224">
    <property type="entry name" value="MAJOR FACILITATOR SUPERFAMILY (MFS) PROFILE DOMAIN-CONTAINING PROTEIN-RELATED"/>
    <property type="match status" value="1"/>
</dbReference>
<feature type="non-terminal residue" evidence="9">
    <location>
        <position position="1"/>
    </location>
</feature>
<sequence length="377" mass="40806">FPDGGVDAWLVVLGGWCALFCSYGLLNCAGVFLECYLEQPLSNYDSATVSWITSVQIFVLTGGNAIWGRIYDNHGPCSLGHSRLRLRHDDRPLVLSSMPRCSIGGWFLKRRALALGIVASGSSTGGVVLPILMDQLIPKIGFPWIMLFVGFVILALCGVACVTGRTRLPPHPNRVSIREYFIPLKEPVFLFSITAGFLFFWGTFLPFNYIILQAESVGLDPSLPQYLLPILNAVSLFGRILPGYAADKLGRFNTMICITLVSGVISLVLWIPGKSTAGIIAYGSIFGFSSSASVSLAPECIAQITPDMRKIGTWTRTAFAAQSIGALIGSPIGGALVQRLDGDYLGMQLFCGLTMTLSVVFYVAARTVRVGLKFTKI</sequence>
<feature type="transmembrane region" description="Helical" evidence="7">
    <location>
        <begin position="6"/>
        <end position="26"/>
    </location>
</feature>
<dbReference type="Pfam" id="PF07690">
    <property type="entry name" value="MFS_1"/>
    <property type="match status" value="1"/>
</dbReference>
<comment type="caution">
    <text evidence="9">The sequence shown here is derived from an EMBL/GenBank/DDBJ whole genome shotgun (WGS) entry which is preliminary data.</text>
</comment>
<dbReference type="PANTHER" id="PTHR11360">
    <property type="entry name" value="MONOCARBOXYLATE TRANSPORTER"/>
    <property type="match status" value="1"/>
</dbReference>
<evidence type="ECO:0000256" key="3">
    <source>
        <dbReference type="ARBA" id="ARBA00022448"/>
    </source>
</evidence>
<dbReference type="GO" id="GO:0016020">
    <property type="term" value="C:membrane"/>
    <property type="evidence" value="ECO:0007669"/>
    <property type="project" value="UniProtKB-SubCell"/>
</dbReference>
<proteinExistence type="inferred from homology"/>
<dbReference type="InterPro" id="IPR050327">
    <property type="entry name" value="Proton-linked_MCT"/>
</dbReference>
<dbReference type="Gene3D" id="1.20.1250.20">
    <property type="entry name" value="MFS general substrate transporter like domains"/>
    <property type="match status" value="1"/>
</dbReference>
<feature type="transmembrane region" description="Helical" evidence="7">
    <location>
        <begin position="112"/>
        <end position="132"/>
    </location>
</feature>
<comment type="subcellular location">
    <subcellularLocation>
        <location evidence="1">Membrane</location>
        <topology evidence="1">Multi-pass membrane protein</topology>
    </subcellularLocation>
</comment>
<evidence type="ECO:0000256" key="5">
    <source>
        <dbReference type="ARBA" id="ARBA00022989"/>
    </source>
</evidence>
<feature type="transmembrane region" description="Helical" evidence="7">
    <location>
        <begin position="279"/>
        <end position="297"/>
    </location>
</feature>
<dbReference type="EMBL" id="JAFIMR010000009">
    <property type="protein sequence ID" value="KAI1874361.1"/>
    <property type="molecule type" value="Genomic_DNA"/>
</dbReference>
<feature type="transmembrane region" description="Helical" evidence="7">
    <location>
        <begin position="144"/>
        <end position="168"/>
    </location>
</feature>
<evidence type="ECO:0000259" key="8">
    <source>
        <dbReference type="PROSITE" id="PS50850"/>
    </source>
</evidence>
<evidence type="ECO:0000256" key="7">
    <source>
        <dbReference type="SAM" id="Phobius"/>
    </source>
</evidence>
<feature type="transmembrane region" description="Helical" evidence="7">
    <location>
        <begin position="188"/>
        <end position="211"/>
    </location>
</feature>
<feature type="transmembrane region" description="Helical" evidence="7">
    <location>
        <begin position="253"/>
        <end position="273"/>
    </location>
</feature>
<keyword evidence="10" id="KW-1185">Reference proteome</keyword>
<keyword evidence="5 7" id="KW-1133">Transmembrane helix</keyword>
<gene>
    <name evidence="9" type="ORF">JX265_004569</name>
</gene>
<dbReference type="InterPro" id="IPR011701">
    <property type="entry name" value="MFS"/>
</dbReference>
<dbReference type="PROSITE" id="PS50850">
    <property type="entry name" value="MFS"/>
    <property type="match status" value="1"/>
</dbReference>
<feature type="transmembrane region" description="Helical" evidence="7">
    <location>
        <begin position="318"/>
        <end position="338"/>
    </location>
</feature>